<dbReference type="GO" id="GO:0022857">
    <property type="term" value="F:transmembrane transporter activity"/>
    <property type="evidence" value="ECO:0007669"/>
    <property type="project" value="TreeGrafter"/>
</dbReference>
<proteinExistence type="inferred from homology"/>
<reference evidence="10" key="1">
    <citation type="submission" date="2020-02" db="EMBL/GenBank/DDBJ databases">
        <authorList>
            <person name="Meier V. D."/>
        </authorList>
    </citation>
    <scope>NUCLEOTIDE SEQUENCE</scope>
    <source>
        <strain evidence="10">AVDCRST_MAG34</strain>
    </source>
</reference>
<evidence type="ECO:0000313" key="10">
    <source>
        <dbReference type="EMBL" id="CAA9345904.1"/>
    </source>
</evidence>
<keyword evidence="3 7" id="KW-0812">Transmembrane</keyword>
<keyword evidence="2" id="KW-1003">Cell membrane</keyword>
<evidence type="ECO:0000256" key="3">
    <source>
        <dbReference type="ARBA" id="ARBA00022692"/>
    </source>
</evidence>
<gene>
    <name evidence="10" type="ORF">AVDCRST_MAG34-1242</name>
</gene>
<feature type="transmembrane region" description="Helical" evidence="7">
    <location>
        <begin position="495"/>
        <end position="516"/>
    </location>
</feature>
<protein>
    <submittedName>
        <fullName evidence="10">ABC transporter, fused permease protein</fullName>
    </submittedName>
</protein>
<organism evidence="10">
    <name type="scientific">uncultured Nocardioidaceae bacterium</name>
    <dbReference type="NCBI Taxonomy" id="253824"/>
    <lineage>
        <taxon>Bacteria</taxon>
        <taxon>Bacillati</taxon>
        <taxon>Actinomycetota</taxon>
        <taxon>Actinomycetes</taxon>
        <taxon>Propionibacteriales</taxon>
        <taxon>Nocardioidaceae</taxon>
        <taxon>environmental samples</taxon>
    </lineage>
</organism>
<feature type="transmembrane region" description="Helical" evidence="7">
    <location>
        <begin position="437"/>
        <end position="460"/>
    </location>
</feature>
<name>A0A6J4LZT6_9ACTN</name>
<dbReference type="InterPro" id="IPR050250">
    <property type="entry name" value="Macrolide_Exporter_MacB"/>
</dbReference>
<dbReference type="EMBL" id="CADCUI010000027">
    <property type="protein sequence ID" value="CAA9345904.1"/>
    <property type="molecule type" value="Genomic_DNA"/>
</dbReference>
<dbReference type="PANTHER" id="PTHR30572">
    <property type="entry name" value="MEMBRANE COMPONENT OF TRANSPORTER-RELATED"/>
    <property type="match status" value="1"/>
</dbReference>
<evidence type="ECO:0000256" key="4">
    <source>
        <dbReference type="ARBA" id="ARBA00022989"/>
    </source>
</evidence>
<evidence type="ECO:0000259" key="9">
    <source>
        <dbReference type="Pfam" id="PF12704"/>
    </source>
</evidence>
<evidence type="ECO:0000259" key="8">
    <source>
        <dbReference type="Pfam" id="PF02687"/>
    </source>
</evidence>
<keyword evidence="4 7" id="KW-1133">Transmembrane helix</keyword>
<feature type="domain" description="MacB-like periplasmic core" evidence="9">
    <location>
        <begin position="494"/>
        <end position="689"/>
    </location>
</feature>
<feature type="domain" description="ABC3 transporter permease C-terminal" evidence="8">
    <location>
        <begin position="273"/>
        <end position="393"/>
    </location>
</feature>
<evidence type="ECO:0000256" key="6">
    <source>
        <dbReference type="ARBA" id="ARBA00038076"/>
    </source>
</evidence>
<comment type="subcellular location">
    <subcellularLocation>
        <location evidence="1">Cell membrane</location>
        <topology evidence="1">Multi-pass membrane protein</topology>
    </subcellularLocation>
</comment>
<feature type="transmembrane region" description="Helical" evidence="7">
    <location>
        <begin position="720"/>
        <end position="745"/>
    </location>
</feature>
<sequence>MLKVTWRNLVARKLRLLLSAFAIILGVAFVAGTLVFTNAMGRAFDGVIVGSTADAQVAPKGAANFDSMQDVRTMPASLVTRLEALPEAGAVYPQNSLQTVFVIGRNGKVVGGNGPPGLAFNASGVRNLAGDPVLDLVSGELPDGPQEVALAVDTANKASYDVGDSVKLVTSGTPPSSTATLTGLVEFAGGGLNGATITVFDTEFMQEEFFGGKDVYTSISLSAAEGVSQEELAAAAQEVLPQGVEARTGDEVVETDQQTLDEILGFITTFLLVFAGVALVVGIFLIINTFSILVAQRSRELALLRALGASRGQVNRSVLLEALAVGLIGSVAGLGLGYLLALLLRYVFGRFGLDLGGADFPLTGTAVVASLVVGTVVTAVAGLLPARRASRVAPVAALRDDVALPEQTLRKRSVVGVALVVAGVASVFLGFERDGTLGLSLIGLGILLVLIGVSLTSALVGRPLIRLFGVAYRRLFGTVGSLATENSVRNPRRTAATASALMIGLALMSMMAIFGASASASTDAAIGKALTSQFVVSNVVQQPFSTDIAEQIRGLEGVSSVAALKQGFPEIDGRPAFVGAVEPDAITEAVALPLLRGSLDDLRPGTVAVDAATAGDDGIGIGSTVRMKFQAGTVPVRVVAIYSGGNALGLPYLVTPATLVEGGLAPLDSLVFVTKEPGADTGDVRAAINGVIEDLPTVTVKDPEGFAAEQQEQINQFLSFIYGLLALSVVIAALGVVNTLSLSVIERTREVGLLRAVGVSRRQLRTMIRLESVVVAIFGAVLGLVMGTAFGLAVVGALRDEGLTETAVPWGTLAIFVVAAAVIGVLAAVFPARRAARLDVLRAITAE</sequence>
<feature type="transmembrane region" description="Helical" evidence="7">
    <location>
        <begin position="263"/>
        <end position="295"/>
    </location>
</feature>
<feature type="transmembrane region" description="Helical" evidence="7">
    <location>
        <begin position="770"/>
        <end position="798"/>
    </location>
</feature>
<keyword evidence="5 7" id="KW-0472">Membrane</keyword>
<evidence type="ECO:0000256" key="7">
    <source>
        <dbReference type="SAM" id="Phobius"/>
    </source>
</evidence>
<accession>A0A6J4LZT6</accession>
<feature type="transmembrane region" description="Helical" evidence="7">
    <location>
        <begin position="414"/>
        <end position="431"/>
    </location>
</feature>
<feature type="transmembrane region" description="Helical" evidence="7">
    <location>
        <begin position="318"/>
        <end position="348"/>
    </location>
</feature>
<dbReference type="AlphaFoldDB" id="A0A6J4LZT6"/>
<feature type="domain" description="ABC3 transporter permease C-terminal" evidence="8">
    <location>
        <begin position="724"/>
        <end position="839"/>
    </location>
</feature>
<evidence type="ECO:0000256" key="1">
    <source>
        <dbReference type="ARBA" id="ARBA00004651"/>
    </source>
</evidence>
<dbReference type="Pfam" id="PF12704">
    <property type="entry name" value="MacB_PCD"/>
    <property type="match status" value="2"/>
</dbReference>
<feature type="transmembrane region" description="Helical" evidence="7">
    <location>
        <begin position="810"/>
        <end position="832"/>
    </location>
</feature>
<dbReference type="PANTHER" id="PTHR30572:SF4">
    <property type="entry name" value="ABC TRANSPORTER PERMEASE YTRF"/>
    <property type="match status" value="1"/>
</dbReference>
<dbReference type="InterPro" id="IPR003838">
    <property type="entry name" value="ABC3_permease_C"/>
</dbReference>
<feature type="transmembrane region" description="Helical" evidence="7">
    <location>
        <begin position="360"/>
        <end position="384"/>
    </location>
</feature>
<dbReference type="InterPro" id="IPR025857">
    <property type="entry name" value="MacB_PCD"/>
</dbReference>
<dbReference type="Pfam" id="PF02687">
    <property type="entry name" value="FtsX"/>
    <property type="match status" value="2"/>
</dbReference>
<evidence type="ECO:0000256" key="2">
    <source>
        <dbReference type="ARBA" id="ARBA00022475"/>
    </source>
</evidence>
<comment type="similarity">
    <text evidence="6">Belongs to the ABC-4 integral membrane protein family.</text>
</comment>
<dbReference type="GO" id="GO:0005886">
    <property type="term" value="C:plasma membrane"/>
    <property type="evidence" value="ECO:0007669"/>
    <property type="project" value="UniProtKB-SubCell"/>
</dbReference>
<feature type="domain" description="MacB-like periplasmic core" evidence="9">
    <location>
        <begin position="17"/>
        <end position="238"/>
    </location>
</feature>
<evidence type="ECO:0000256" key="5">
    <source>
        <dbReference type="ARBA" id="ARBA00023136"/>
    </source>
</evidence>